<reference evidence="1" key="2">
    <citation type="journal article" date="2015" name="Data Brief">
        <title>Shoot transcriptome of the giant reed, Arundo donax.</title>
        <authorList>
            <person name="Barrero R.A."/>
            <person name="Guerrero F.D."/>
            <person name="Moolhuijzen P."/>
            <person name="Goolsby J.A."/>
            <person name="Tidwell J."/>
            <person name="Bellgard S.E."/>
            <person name="Bellgard M.I."/>
        </authorList>
    </citation>
    <scope>NUCLEOTIDE SEQUENCE</scope>
    <source>
        <tissue evidence="1">Shoot tissue taken approximately 20 cm above the soil surface</tissue>
    </source>
</reference>
<dbReference type="EMBL" id="GBRH01211904">
    <property type="protein sequence ID" value="JAD85991.1"/>
    <property type="molecule type" value="Transcribed_RNA"/>
</dbReference>
<dbReference type="AlphaFoldDB" id="A0A0A9DDU8"/>
<name>A0A0A9DDU8_ARUDO</name>
<accession>A0A0A9DDU8</accession>
<reference evidence="1" key="1">
    <citation type="submission" date="2014-09" db="EMBL/GenBank/DDBJ databases">
        <authorList>
            <person name="Magalhaes I.L.F."/>
            <person name="Oliveira U."/>
            <person name="Santos F.R."/>
            <person name="Vidigal T.H.D.A."/>
            <person name="Brescovit A.D."/>
            <person name="Santos A.J."/>
        </authorList>
    </citation>
    <scope>NUCLEOTIDE SEQUENCE</scope>
    <source>
        <tissue evidence="1">Shoot tissue taken approximately 20 cm above the soil surface</tissue>
    </source>
</reference>
<organism evidence="1">
    <name type="scientific">Arundo donax</name>
    <name type="common">Giant reed</name>
    <name type="synonym">Donax arundinaceus</name>
    <dbReference type="NCBI Taxonomy" id="35708"/>
    <lineage>
        <taxon>Eukaryota</taxon>
        <taxon>Viridiplantae</taxon>
        <taxon>Streptophyta</taxon>
        <taxon>Embryophyta</taxon>
        <taxon>Tracheophyta</taxon>
        <taxon>Spermatophyta</taxon>
        <taxon>Magnoliopsida</taxon>
        <taxon>Liliopsida</taxon>
        <taxon>Poales</taxon>
        <taxon>Poaceae</taxon>
        <taxon>PACMAD clade</taxon>
        <taxon>Arundinoideae</taxon>
        <taxon>Arundineae</taxon>
        <taxon>Arundo</taxon>
    </lineage>
</organism>
<sequence length="66" mass="7747">MVVFLSFQLLMAPCHKQRSIFFLPDRFKILVYFLISNAYFPCCLCTSDQINMCSVFRLVYLHLCAS</sequence>
<protein>
    <submittedName>
        <fullName evidence="1">Uncharacterized protein</fullName>
    </submittedName>
</protein>
<evidence type="ECO:0000313" key="1">
    <source>
        <dbReference type="EMBL" id="JAD85991.1"/>
    </source>
</evidence>
<proteinExistence type="predicted"/>